<evidence type="ECO:0000259" key="9">
    <source>
        <dbReference type="Pfam" id="PF19407"/>
    </source>
</evidence>
<keyword evidence="7" id="KW-0472">Membrane</keyword>
<name>A0A2X0U018_9ACTO</name>
<sequence>MTKFRAKWARAAVGASALALAATGIGAFGVFSAAPAEAAVNPNIKVAIKPLVLSDQDGVEIPGAGAQVEDPVRMYVEWDASDANPQPGDSFTVGLPTTGAALPDITHYYRFREVGRSDPLMFDGLQVGECVTAADVMTCTFNQAVAAQSNVKGKMNQMLMAQKETPLTKLPFSANGVETQVPNPNDEPITQRLWTEKNVGKYANSLKRDSTQINWHITGSGRRLSERAGMPAGTYANKVVFNDVLGADGQTLLPADSTWYVRVDPKSAPNQYPTVARVGQPGINTAYGNYTLERTISADGKSATVTLTRTDGNFDPAINYEIVYSSKIDGNVIPEKQYTNSATLVGDKEGPITSVISYRDPITYTIEMKPGYGAFGVKKYVLGAQVGADAGQIPAATAVTVNVKYELPAGWDPALHPEWTAPEGGTNPYTMKVPVEQGVAGVAFPKGTKVTLTESLDSAQLPAALRWQGDPSFSVGSTSAVNEVSFTIAENNVSAVSLTNTAAPAPGKIAVTKKVVGDIPAGKTFAFDYVCDDAAKTSGSITDVVPGQAKESAEIPAGATCTVTEKDASVDGSTLVTSAIDPVTVKAGEVAALEVTNTYTPVPGKIAVTKKVVGDIPAGKTFAFDYVCDDAAKTSGSITDVVPGQAKESAEIPAGATCTVTEKDASVAGFNLQTSTIDPVMVKTGEVAALEVTNTYTPVPGKIAVTKKVVGDIPAGKTFAFDYVCDDAAKTSGSITDVVPGQAKESAEIPAGATCTVTEKDASVAGFNLQTSTIDPVMVKTGEVAALEVTNTYTPVPGKIAVTKKVVGDIPAGKTFAFDYVCDDAAKTSGSITDVVPGQAKESAEIPAGATCTVTEKDASVDGFNLQTSTIDPVMVKTGEVAALEVTNTYTPKVGKISVTKEVVGDIPAGKTFSFDYVCNDPAKTSGSILNVAAGETKESGDIPDGAECLVTEREAEAAVDGFVLECSAVDPVPVKAGEVAAVLMTNTYTPAPGNIAVTKKVVGDIPADKTFSFDYVCDDPAKTSGSITDVAAGDTKVSRDIPAGATCTVTEKDASVDGFTLQTSTIDPVVIKAGEVATLEVTNTYTPVPDPSPSPTPTPSKTPGGHDGGDRPNLARTGADVLGGSLATLTLLGIGGGLLALRRARR</sequence>
<accession>A0A2X0U018</accession>
<feature type="domain" description="DUF7926" evidence="10">
    <location>
        <begin position="198"/>
        <end position="371"/>
    </location>
</feature>
<feature type="domain" description="DUF5979" evidence="9">
    <location>
        <begin position="704"/>
        <end position="794"/>
    </location>
</feature>
<keyword evidence="5" id="KW-0572">Peptidoglycan-anchor</keyword>
<keyword evidence="2" id="KW-0134">Cell wall</keyword>
<evidence type="ECO:0000256" key="8">
    <source>
        <dbReference type="SAM" id="SignalP"/>
    </source>
</evidence>
<proteinExistence type="predicted"/>
<evidence type="ECO:0000259" key="10">
    <source>
        <dbReference type="Pfam" id="PF25548"/>
    </source>
</evidence>
<dbReference type="AlphaFoldDB" id="A0A2X0U018"/>
<reference evidence="11 12" key="1">
    <citation type="submission" date="2018-06" db="EMBL/GenBank/DDBJ databases">
        <authorList>
            <consortium name="Pathogen Informatics"/>
            <person name="Doyle S."/>
        </authorList>
    </citation>
    <scope>NUCLEOTIDE SEQUENCE [LARGE SCALE GENOMIC DNA]</scope>
    <source>
        <strain evidence="11 12">NCTC9935</strain>
    </source>
</reference>
<feature type="compositionally biased region" description="Pro residues" evidence="6">
    <location>
        <begin position="1089"/>
        <end position="1101"/>
    </location>
</feature>
<dbReference type="InterPro" id="IPR046022">
    <property type="entry name" value="DUF5979"/>
</dbReference>
<dbReference type="InterPro" id="IPR011252">
    <property type="entry name" value="Fibrogen-bd_dom1"/>
</dbReference>
<evidence type="ECO:0000256" key="7">
    <source>
        <dbReference type="SAM" id="Phobius"/>
    </source>
</evidence>
<evidence type="ECO:0000256" key="5">
    <source>
        <dbReference type="ARBA" id="ARBA00023088"/>
    </source>
</evidence>
<dbReference type="InterPro" id="IPR057686">
    <property type="entry name" value="DUF7926"/>
</dbReference>
<dbReference type="GeneID" id="93758455"/>
<keyword evidence="7" id="KW-1133">Transmembrane helix</keyword>
<keyword evidence="3" id="KW-0964">Secreted</keyword>
<dbReference type="Gene3D" id="2.60.40.1280">
    <property type="match status" value="1"/>
</dbReference>
<feature type="domain" description="DUF5979" evidence="9">
    <location>
        <begin position="897"/>
        <end position="990"/>
    </location>
</feature>
<dbReference type="InterPro" id="IPR008966">
    <property type="entry name" value="Adhesion_dom_sf"/>
</dbReference>
<feature type="transmembrane region" description="Helical" evidence="7">
    <location>
        <begin position="1122"/>
        <end position="1142"/>
    </location>
</feature>
<protein>
    <submittedName>
        <fullName evidence="11">T surface-antigen of pili</fullName>
    </submittedName>
</protein>
<feature type="domain" description="DUF5979" evidence="9">
    <location>
        <begin position="997"/>
        <end position="1087"/>
    </location>
</feature>
<feature type="domain" description="DUF5979" evidence="9">
    <location>
        <begin position="607"/>
        <end position="697"/>
    </location>
</feature>
<feature type="domain" description="DUF5979" evidence="9">
    <location>
        <begin position="801"/>
        <end position="891"/>
    </location>
</feature>
<comment type="subcellular location">
    <subcellularLocation>
        <location evidence="1">Secreted</location>
        <location evidence="1">Cell wall</location>
    </subcellularLocation>
</comment>
<feature type="region of interest" description="Disordered" evidence="6">
    <location>
        <begin position="1084"/>
        <end position="1118"/>
    </location>
</feature>
<dbReference type="EMBL" id="UAPR01000002">
    <property type="protein sequence ID" value="SPT55484.1"/>
    <property type="molecule type" value="Genomic_DNA"/>
</dbReference>
<evidence type="ECO:0000256" key="1">
    <source>
        <dbReference type="ARBA" id="ARBA00004191"/>
    </source>
</evidence>
<keyword evidence="7" id="KW-0812">Transmembrane</keyword>
<evidence type="ECO:0000256" key="3">
    <source>
        <dbReference type="ARBA" id="ARBA00022525"/>
    </source>
</evidence>
<evidence type="ECO:0000256" key="2">
    <source>
        <dbReference type="ARBA" id="ARBA00022512"/>
    </source>
</evidence>
<keyword evidence="4 8" id="KW-0732">Signal</keyword>
<dbReference type="OrthoDB" id="3257943at2"/>
<evidence type="ECO:0000256" key="6">
    <source>
        <dbReference type="SAM" id="MobiDB-lite"/>
    </source>
</evidence>
<feature type="signal peptide" evidence="8">
    <location>
        <begin position="1"/>
        <end position="21"/>
    </location>
</feature>
<gene>
    <name evidence="11" type="ORF">NCTC9935_00990</name>
</gene>
<organism evidence="11 12">
    <name type="scientific">Schaalia odontolytica</name>
    <dbReference type="NCBI Taxonomy" id="1660"/>
    <lineage>
        <taxon>Bacteria</taxon>
        <taxon>Bacillati</taxon>
        <taxon>Actinomycetota</taxon>
        <taxon>Actinomycetes</taxon>
        <taxon>Actinomycetales</taxon>
        <taxon>Actinomycetaceae</taxon>
        <taxon>Schaalia</taxon>
    </lineage>
</organism>
<feature type="domain" description="DUF5979" evidence="9">
    <location>
        <begin position="510"/>
        <end position="600"/>
    </location>
</feature>
<dbReference type="SUPFAM" id="SSF49401">
    <property type="entry name" value="Bacterial adhesins"/>
    <property type="match status" value="2"/>
</dbReference>
<keyword evidence="12" id="KW-1185">Reference proteome</keyword>
<evidence type="ECO:0000313" key="12">
    <source>
        <dbReference type="Proteomes" id="UP000250192"/>
    </source>
</evidence>
<evidence type="ECO:0000256" key="4">
    <source>
        <dbReference type="ARBA" id="ARBA00022729"/>
    </source>
</evidence>
<dbReference type="Proteomes" id="UP000250192">
    <property type="component" value="Unassembled WGS sequence"/>
</dbReference>
<feature type="chain" id="PRO_5039124364" evidence="8">
    <location>
        <begin position="22"/>
        <end position="1147"/>
    </location>
</feature>
<dbReference type="RefSeq" id="WP_111823492.1">
    <property type="nucleotide sequence ID" value="NZ_CP133472.1"/>
</dbReference>
<evidence type="ECO:0000313" key="11">
    <source>
        <dbReference type="EMBL" id="SPT55484.1"/>
    </source>
</evidence>
<dbReference type="Pfam" id="PF19407">
    <property type="entry name" value="DUF5979"/>
    <property type="match status" value="6"/>
</dbReference>
<dbReference type="Pfam" id="PF25548">
    <property type="entry name" value="DUF7926"/>
    <property type="match status" value="1"/>
</dbReference>
<dbReference type="GO" id="GO:0007155">
    <property type="term" value="P:cell adhesion"/>
    <property type="evidence" value="ECO:0007669"/>
    <property type="project" value="InterPro"/>
</dbReference>